<name>A0A7W3IR47_9ACTN</name>
<dbReference type="EMBL" id="JACGWT010000002">
    <property type="protein sequence ID" value="MBA8793729.1"/>
    <property type="molecule type" value="Genomic_DNA"/>
</dbReference>
<dbReference type="Proteomes" id="UP000523079">
    <property type="component" value="Unassembled WGS sequence"/>
</dbReference>
<evidence type="ECO:0000313" key="1">
    <source>
        <dbReference type="EMBL" id="MBA8793729.1"/>
    </source>
</evidence>
<gene>
    <name evidence="1" type="ORF">FHX74_001334</name>
</gene>
<protein>
    <submittedName>
        <fullName evidence="1">Uncharacterized protein</fullName>
    </submittedName>
</protein>
<accession>A0A7W3IR47</accession>
<reference evidence="1 2" key="1">
    <citation type="submission" date="2020-07" db="EMBL/GenBank/DDBJ databases">
        <title>Sequencing the genomes of 1000 actinobacteria strains.</title>
        <authorList>
            <person name="Klenk H.-P."/>
        </authorList>
    </citation>
    <scope>NUCLEOTIDE SEQUENCE [LARGE SCALE GENOMIC DNA]</scope>
    <source>
        <strain evidence="1 2">DSM 100723</strain>
    </source>
</reference>
<dbReference type="InterPro" id="IPR047990">
    <property type="entry name" value="DLW39-like"/>
</dbReference>
<dbReference type="AlphaFoldDB" id="A0A7W3IR47"/>
<dbReference type="NCBIfam" id="NF038356">
    <property type="entry name" value="actino_DLW39"/>
    <property type="match status" value="1"/>
</dbReference>
<comment type="caution">
    <text evidence="1">The sequence shown here is derived from an EMBL/GenBank/DDBJ whole genome shotgun (WGS) entry which is preliminary data.</text>
</comment>
<keyword evidence="2" id="KW-1185">Reference proteome</keyword>
<proteinExistence type="predicted"/>
<sequence length="48" mass="5316">MNKVRVLLLAAVIGGSAAVWFRRRQQRAAAEADLWAEATDYVTPTRDA</sequence>
<evidence type="ECO:0000313" key="2">
    <source>
        <dbReference type="Proteomes" id="UP000523079"/>
    </source>
</evidence>
<dbReference type="RefSeq" id="WP_182559306.1">
    <property type="nucleotide sequence ID" value="NZ_JACGWT010000002.1"/>
</dbReference>
<organism evidence="1 2">
    <name type="scientific">Microlunatus kandeliicorticis</name>
    <dbReference type="NCBI Taxonomy" id="1759536"/>
    <lineage>
        <taxon>Bacteria</taxon>
        <taxon>Bacillati</taxon>
        <taxon>Actinomycetota</taxon>
        <taxon>Actinomycetes</taxon>
        <taxon>Propionibacteriales</taxon>
        <taxon>Propionibacteriaceae</taxon>
        <taxon>Microlunatus</taxon>
    </lineage>
</organism>